<dbReference type="GO" id="GO:0005737">
    <property type="term" value="C:cytoplasm"/>
    <property type="evidence" value="ECO:0007669"/>
    <property type="project" value="TreeGrafter"/>
</dbReference>
<evidence type="ECO:0000313" key="11">
    <source>
        <dbReference type="Proteomes" id="UP000694546"/>
    </source>
</evidence>
<evidence type="ECO:0000256" key="7">
    <source>
        <dbReference type="RuleBase" id="RU003616"/>
    </source>
</evidence>
<dbReference type="AlphaFoldDB" id="A0A8C5FUR7"/>
<sequence>MCVMTGSEPAGRGQVSAINGPRSSTNNTLALPLAASITGPPEPPERSTRTSTTSISVTSPSLTRTLVMDIPIQIPWYRRAFNPRLADLASVESLSDWPLSWPFSLPLPWMRPMTQRWLNWPENGLTEMRVEKDRYVIYLDVKHFSPEELSVNVSGDFITIHAKHEERQVQRLINTFLKCSLKASFIRRHIPVSSLNFRSTSGIDVFVGLSVVRALLKQDDHGFVSREFLRKYKLPASVSGGDVTSSFSCDGLLTITVPRSSSNLERSIPITFDDGAAKANK</sequence>
<evidence type="ECO:0000256" key="2">
    <source>
        <dbReference type="ARBA" id="ARBA00022613"/>
    </source>
</evidence>
<evidence type="ECO:0000256" key="6">
    <source>
        <dbReference type="PROSITE-ProRule" id="PRU00285"/>
    </source>
</evidence>
<evidence type="ECO:0000256" key="8">
    <source>
        <dbReference type="SAM" id="MobiDB-lite"/>
    </source>
</evidence>
<comment type="similarity">
    <text evidence="6 7">Belongs to the small heat shock protein (HSP20) family.</text>
</comment>
<dbReference type="PROSITE" id="PS01031">
    <property type="entry name" value="SHSP"/>
    <property type="match status" value="1"/>
</dbReference>
<name>A0A8C5FUR7_GADMO</name>
<dbReference type="GeneTree" id="ENSGT00940000157434"/>
<dbReference type="GO" id="GO:0046872">
    <property type="term" value="F:metal ion binding"/>
    <property type="evidence" value="ECO:0007669"/>
    <property type="project" value="UniProtKB-KW"/>
</dbReference>
<dbReference type="PRINTS" id="PR00299">
    <property type="entry name" value="ACRYSTALLIN"/>
</dbReference>
<keyword evidence="3" id="KW-0479">Metal-binding</keyword>
<dbReference type="Pfam" id="PF00011">
    <property type="entry name" value="HSP20"/>
    <property type="match status" value="2"/>
</dbReference>
<dbReference type="GO" id="GO:0009408">
    <property type="term" value="P:response to heat"/>
    <property type="evidence" value="ECO:0007669"/>
    <property type="project" value="TreeGrafter"/>
</dbReference>
<feature type="domain" description="SHSP" evidence="9">
    <location>
        <begin position="116"/>
        <end position="273"/>
    </location>
</feature>
<reference evidence="10" key="2">
    <citation type="submission" date="2025-09" db="UniProtKB">
        <authorList>
            <consortium name="Ensembl"/>
        </authorList>
    </citation>
    <scope>IDENTIFICATION</scope>
</reference>
<dbReference type="Proteomes" id="UP000694546">
    <property type="component" value="Chromosome 7"/>
</dbReference>
<keyword evidence="2" id="KW-0273">Eye lens protein</keyword>
<dbReference type="GO" id="GO:0051082">
    <property type="term" value="F:unfolded protein binding"/>
    <property type="evidence" value="ECO:0007669"/>
    <property type="project" value="TreeGrafter"/>
</dbReference>
<dbReference type="Ensembl" id="ENSGMOT00000042910.1">
    <property type="protein sequence ID" value="ENSGMOP00000062708.1"/>
    <property type="gene ID" value="ENSGMOG00000036499.1"/>
</dbReference>
<dbReference type="SUPFAM" id="SSF49764">
    <property type="entry name" value="HSP20-like chaperones"/>
    <property type="match status" value="1"/>
</dbReference>
<dbReference type="Gene3D" id="2.60.40.790">
    <property type="match status" value="2"/>
</dbReference>
<dbReference type="GO" id="GO:0005212">
    <property type="term" value="F:structural constituent of eye lens"/>
    <property type="evidence" value="ECO:0007669"/>
    <property type="project" value="UniProtKB-KW"/>
</dbReference>
<evidence type="ECO:0000256" key="1">
    <source>
        <dbReference type="ARBA" id="ARBA00018516"/>
    </source>
</evidence>
<reference evidence="10" key="1">
    <citation type="submission" date="2025-08" db="UniProtKB">
        <authorList>
            <consortium name="Ensembl"/>
        </authorList>
    </citation>
    <scope>IDENTIFICATION</scope>
</reference>
<dbReference type="InterPro" id="IPR002068">
    <property type="entry name" value="A-crystallin/Hsp20_dom"/>
</dbReference>
<organism evidence="10 11">
    <name type="scientific">Gadus morhua</name>
    <name type="common">Atlantic cod</name>
    <dbReference type="NCBI Taxonomy" id="8049"/>
    <lineage>
        <taxon>Eukaryota</taxon>
        <taxon>Metazoa</taxon>
        <taxon>Chordata</taxon>
        <taxon>Craniata</taxon>
        <taxon>Vertebrata</taxon>
        <taxon>Euteleostomi</taxon>
        <taxon>Actinopterygii</taxon>
        <taxon>Neopterygii</taxon>
        <taxon>Teleostei</taxon>
        <taxon>Neoteleostei</taxon>
        <taxon>Acanthomorphata</taxon>
        <taxon>Zeiogadaria</taxon>
        <taxon>Gadariae</taxon>
        <taxon>Gadiformes</taxon>
        <taxon>Gadoidei</taxon>
        <taxon>Gadidae</taxon>
        <taxon>Gadus</taxon>
    </lineage>
</organism>
<dbReference type="GO" id="GO:0005634">
    <property type="term" value="C:nucleus"/>
    <property type="evidence" value="ECO:0007669"/>
    <property type="project" value="TreeGrafter"/>
</dbReference>
<evidence type="ECO:0000256" key="5">
    <source>
        <dbReference type="ARBA" id="ARBA00030175"/>
    </source>
</evidence>
<feature type="region of interest" description="Disordered" evidence="8">
    <location>
        <begin position="1"/>
        <end position="56"/>
    </location>
</feature>
<accession>A0A8C5FUR7</accession>
<dbReference type="GO" id="GO:0043066">
    <property type="term" value="P:negative regulation of apoptotic process"/>
    <property type="evidence" value="ECO:0007669"/>
    <property type="project" value="TreeGrafter"/>
</dbReference>
<dbReference type="PANTHER" id="PTHR45640">
    <property type="entry name" value="HEAT SHOCK PROTEIN HSP-12.2-RELATED"/>
    <property type="match status" value="1"/>
</dbReference>
<dbReference type="InterPro" id="IPR001436">
    <property type="entry name" value="Alpha-crystallin/sHSP_animal"/>
</dbReference>
<keyword evidence="11" id="KW-1185">Reference proteome</keyword>
<dbReference type="InterPro" id="IPR008978">
    <property type="entry name" value="HSP20-like_chaperone"/>
</dbReference>
<evidence type="ECO:0000259" key="9">
    <source>
        <dbReference type="PROSITE" id="PS01031"/>
    </source>
</evidence>
<proteinExistence type="inferred from homology"/>
<dbReference type="PANTHER" id="PTHR45640:SF5">
    <property type="entry name" value="ALPHA-CRYSTALLIN B CHAIN"/>
    <property type="match status" value="1"/>
</dbReference>
<protein>
    <recommendedName>
        <fullName evidence="1">Alpha-crystallin B chain</fullName>
    </recommendedName>
    <alternativeName>
        <fullName evidence="5">Alpha(B)-crystallin</fullName>
    </alternativeName>
</protein>
<gene>
    <name evidence="10" type="primary">CRYAB</name>
</gene>
<dbReference type="GO" id="GO:0042026">
    <property type="term" value="P:protein refolding"/>
    <property type="evidence" value="ECO:0007669"/>
    <property type="project" value="TreeGrafter"/>
</dbReference>
<keyword evidence="4" id="KW-0862">Zinc</keyword>
<evidence type="ECO:0000256" key="3">
    <source>
        <dbReference type="ARBA" id="ARBA00022723"/>
    </source>
</evidence>
<evidence type="ECO:0000313" key="10">
    <source>
        <dbReference type="Ensembl" id="ENSGMOP00000062708.1"/>
    </source>
</evidence>
<evidence type="ECO:0000256" key="4">
    <source>
        <dbReference type="ARBA" id="ARBA00022833"/>
    </source>
</evidence>